<dbReference type="InterPro" id="IPR015002">
    <property type="entry name" value="T6SS_Tdi1_C"/>
</dbReference>
<dbReference type="OrthoDB" id="2216648at2"/>
<dbReference type="RefSeq" id="WP_123271674.1">
    <property type="nucleotide sequence ID" value="NZ_RJJQ01000011.1"/>
</dbReference>
<comment type="caution">
    <text evidence="3">The sequence shown here is derived from an EMBL/GenBank/DDBJ whole genome shotgun (WGS) entry which is preliminary data.</text>
</comment>
<evidence type="ECO:0000259" key="2">
    <source>
        <dbReference type="Pfam" id="PF08906"/>
    </source>
</evidence>
<dbReference type="EMBL" id="RJJQ01000011">
    <property type="protein sequence ID" value="RNI21358.1"/>
    <property type="molecule type" value="Genomic_DNA"/>
</dbReference>
<dbReference type="InterPro" id="IPR014983">
    <property type="entry name" value="GAD-rel"/>
</dbReference>
<proteinExistence type="predicted"/>
<name>A0A3M9M9Y5_9MICO</name>
<reference evidence="3 4" key="1">
    <citation type="submission" date="2018-11" db="EMBL/GenBank/DDBJ databases">
        <title>Draft genome of Simplicispira Flexivirga sp. BO-16.</title>
        <authorList>
            <person name="Im W.T."/>
        </authorList>
    </citation>
    <scope>NUCLEOTIDE SEQUENCE [LARGE SCALE GENOMIC DNA]</scope>
    <source>
        <strain evidence="3 4">BO-16</strain>
    </source>
</reference>
<evidence type="ECO:0000313" key="4">
    <source>
        <dbReference type="Proteomes" id="UP000271678"/>
    </source>
</evidence>
<protein>
    <submittedName>
        <fullName evidence="3">DUF1851 domain-containing protein</fullName>
    </submittedName>
</protein>
<sequence length="193" mass="21386">MPDASTVQQFIDTFPPDANTRVPSDDFVSYGEARLPDALLGLWRTHGLGWYGGGRVALVDPGRWMPVLQTWFGSSIGSIPFAITSFGHVYHYDRVDGHDRIQCLDPHFQHNVEVAQDAVVFFTQHLTGSNSHPADLRELHKAAVSEQGSLGEDEIFYFEPILALGGQVNLDNLKKGDGPEHVGDIHRQVAARR</sequence>
<accession>A0A3M9M9Y5</accession>
<dbReference type="Pfam" id="PF08887">
    <property type="entry name" value="GAD-like"/>
    <property type="match status" value="1"/>
</dbReference>
<organism evidence="3 4">
    <name type="scientific">Flexivirga caeni</name>
    <dbReference type="NCBI Taxonomy" id="2294115"/>
    <lineage>
        <taxon>Bacteria</taxon>
        <taxon>Bacillati</taxon>
        <taxon>Actinomycetota</taxon>
        <taxon>Actinomycetes</taxon>
        <taxon>Micrococcales</taxon>
        <taxon>Dermacoccaceae</taxon>
        <taxon>Flexivirga</taxon>
    </lineage>
</organism>
<dbReference type="AlphaFoldDB" id="A0A3M9M9Y5"/>
<evidence type="ECO:0000259" key="1">
    <source>
        <dbReference type="Pfam" id="PF08887"/>
    </source>
</evidence>
<feature type="domain" description="T6SS immunity protein Tdi1 C-terminal" evidence="2">
    <location>
        <begin position="135"/>
        <end position="182"/>
    </location>
</feature>
<feature type="domain" description="GAD-related" evidence="1">
    <location>
        <begin position="7"/>
        <end position="93"/>
    </location>
</feature>
<evidence type="ECO:0000313" key="3">
    <source>
        <dbReference type="EMBL" id="RNI21358.1"/>
    </source>
</evidence>
<dbReference type="Pfam" id="PF08906">
    <property type="entry name" value="T6SS_Tdi1_C"/>
    <property type="match status" value="1"/>
</dbReference>
<keyword evidence="4" id="KW-1185">Reference proteome</keyword>
<dbReference type="Proteomes" id="UP000271678">
    <property type="component" value="Unassembled WGS sequence"/>
</dbReference>
<gene>
    <name evidence="3" type="ORF">EFY87_11825</name>
</gene>